<evidence type="ECO:0000313" key="2">
    <source>
        <dbReference type="Proteomes" id="UP001056778"/>
    </source>
</evidence>
<evidence type="ECO:0000313" key="1">
    <source>
        <dbReference type="EMBL" id="KAI4462143.1"/>
    </source>
</evidence>
<dbReference type="Proteomes" id="UP001056778">
    <property type="component" value="Chromosome 5"/>
</dbReference>
<comment type="caution">
    <text evidence="1">The sequence shown here is derived from an EMBL/GenBank/DDBJ whole genome shotgun (WGS) entry which is preliminary data.</text>
</comment>
<dbReference type="EMBL" id="CM043019">
    <property type="protein sequence ID" value="KAI4462143.1"/>
    <property type="molecule type" value="Genomic_DNA"/>
</dbReference>
<proteinExistence type="predicted"/>
<sequence length="110" mass="12607">MSEFSDFVIGTLPYMLYRHILSKMDGVASASELSKSINILEVLYFNTIQNCFDKASFKKSEVQAVNVEYDAEDDLPLATVAEFSRKFNEIHPSENIHNDHDFLNLDQKLN</sequence>
<gene>
    <name evidence="1" type="ORF">MML48_5g00020119</name>
</gene>
<protein>
    <submittedName>
        <fullName evidence="1">Ninein</fullName>
    </submittedName>
</protein>
<organism evidence="1 2">
    <name type="scientific">Holotrichia oblita</name>
    <name type="common">Chafer beetle</name>
    <dbReference type="NCBI Taxonomy" id="644536"/>
    <lineage>
        <taxon>Eukaryota</taxon>
        <taxon>Metazoa</taxon>
        <taxon>Ecdysozoa</taxon>
        <taxon>Arthropoda</taxon>
        <taxon>Hexapoda</taxon>
        <taxon>Insecta</taxon>
        <taxon>Pterygota</taxon>
        <taxon>Neoptera</taxon>
        <taxon>Endopterygota</taxon>
        <taxon>Coleoptera</taxon>
        <taxon>Polyphaga</taxon>
        <taxon>Scarabaeiformia</taxon>
        <taxon>Scarabaeidae</taxon>
        <taxon>Melolonthinae</taxon>
        <taxon>Holotrichia</taxon>
    </lineage>
</organism>
<keyword evidence="2" id="KW-1185">Reference proteome</keyword>
<reference evidence="1" key="1">
    <citation type="submission" date="2022-04" db="EMBL/GenBank/DDBJ databases">
        <title>Chromosome-scale genome assembly of Holotrichia oblita Faldermann.</title>
        <authorList>
            <person name="Rongchong L."/>
        </authorList>
    </citation>
    <scope>NUCLEOTIDE SEQUENCE</scope>
    <source>
        <strain evidence="1">81SQS9</strain>
    </source>
</reference>
<name>A0ACB9T5Q5_HOLOL</name>
<accession>A0ACB9T5Q5</accession>